<reference evidence="2 3" key="1">
    <citation type="submission" date="2019-03" db="EMBL/GenBank/DDBJ databases">
        <title>Genomic Encyclopedia of Type Strains, Phase IV (KMG-IV): sequencing the most valuable type-strain genomes for metagenomic binning, comparative biology and taxonomic classification.</title>
        <authorList>
            <person name="Goeker M."/>
        </authorList>
    </citation>
    <scope>NUCLEOTIDE SEQUENCE [LARGE SCALE GENOMIC DNA]</scope>
    <source>
        <strain evidence="2 3">DSM 16326</strain>
    </source>
</reference>
<accession>A0A4R8IV83</accession>
<sequence length="68" mass="7553">MRHESLFQNPALPKGESFNPLSLTLSPEGRGNKRKKSTRRANISIPRPILILYTLDYSGTEGGSKEPV</sequence>
<proteinExistence type="predicted"/>
<dbReference type="AlphaFoldDB" id="A0A4R8IV83"/>
<evidence type="ECO:0000313" key="3">
    <source>
        <dbReference type="Proteomes" id="UP000294914"/>
    </source>
</evidence>
<organism evidence="2 3">
    <name type="scientific">Thiohalophilus thiocyanatoxydans</name>
    <dbReference type="NCBI Taxonomy" id="381308"/>
    <lineage>
        <taxon>Bacteria</taxon>
        <taxon>Pseudomonadati</taxon>
        <taxon>Pseudomonadota</taxon>
        <taxon>Gammaproteobacteria</taxon>
        <taxon>Thiohalomonadales</taxon>
        <taxon>Thiohalophilaceae</taxon>
        <taxon>Thiohalophilus</taxon>
    </lineage>
</organism>
<dbReference type="EMBL" id="SOQX01000001">
    <property type="protein sequence ID" value="TDY04364.1"/>
    <property type="molecule type" value="Genomic_DNA"/>
</dbReference>
<feature type="region of interest" description="Disordered" evidence="1">
    <location>
        <begin position="1"/>
        <end position="41"/>
    </location>
</feature>
<comment type="caution">
    <text evidence="2">The sequence shown here is derived from an EMBL/GenBank/DDBJ whole genome shotgun (WGS) entry which is preliminary data.</text>
</comment>
<dbReference type="Proteomes" id="UP000294914">
    <property type="component" value="Unassembled WGS sequence"/>
</dbReference>
<protein>
    <submittedName>
        <fullName evidence="2">Uncharacterized protein</fullName>
    </submittedName>
</protein>
<evidence type="ECO:0000256" key="1">
    <source>
        <dbReference type="SAM" id="MobiDB-lite"/>
    </source>
</evidence>
<keyword evidence="3" id="KW-1185">Reference proteome</keyword>
<gene>
    <name evidence="2" type="ORF">EDC23_0739</name>
</gene>
<evidence type="ECO:0000313" key="2">
    <source>
        <dbReference type="EMBL" id="TDY04364.1"/>
    </source>
</evidence>
<name>A0A4R8IV83_9GAMM</name>